<sequence length="60" mass="6969">FLSIVSHESIPLQNIPLFTAIPVDFSHGFIVDHFIRFTHSLDPGFEEPEYQEQNQKPGWD</sequence>
<evidence type="ECO:0000313" key="1">
    <source>
        <dbReference type="EMBL" id="KKK53464.1"/>
    </source>
</evidence>
<feature type="non-terminal residue" evidence="1">
    <location>
        <position position="1"/>
    </location>
</feature>
<organism evidence="1">
    <name type="scientific">marine sediment metagenome</name>
    <dbReference type="NCBI Taxonomy" id="412755"/>
    <lineage>
        <taxon>unclassified sequences</taxon>
        <taxon>metagenomes</taxon>
        <taxon>ecological metagenomes</taxon>
    </lineage>
</organism>
<reference evidence="1" key="1">
    <citation type="journal article" date="2015" name="Nature">
        <title>Complex archaea that bridge the gap between prokaryotes and eukaryotes.</title>
        <authorList>
            <person name="Spang A."/>
            <person name="Saw J.H."/>
            <person name="Jorgensen S.L."/>
            <person name="Zaremba-Niedzwiedzka K."/>
            <person name="Martijn J."/>
            <person name="Lind A.E."/>
            <person name="van Eijk R."/>
            <person name="Schleper C."/>
            <person name="Guy L."/>
            <person name="Ettema T.J."/>
        </authorList>
    </citation>
    <scope>NUCLEOTIDE SEQUENCE</scope>
</reference>
<protein>
    <submittedName>
        <fullName evidence="1">Uncharacterized protein</fullName>
    </submittedName>
</protein>
<accession>A0A0F8YH24</accession>
<comment type="caution">
    <text evidence="1">The sequence shown here is derived from an EMBL/GenBank/DDBJ whole genome shotgun (WGS) entry which is preliminary data.</text>
</comment>
<dbReference type="EMBL" id="LAZR01066491">
    <property type="protein sequence ID" value="KKK53464.1"/>
    <property type="molecule type" value="Genomic_DNA"/>
</dbReference>
<proteinExistence type="predicted"/>
<dbReference type="AlphaFoldDB" id="A0A0F8YH24"/>
<name>A0A0F8YH24_9ZZZZ</name>
<gene>
    <name evidence="1" type="ORF">LCGC14_3094500</name>
</gene>